<reference evidence="1" key="1">
    <citation type="submission" date="2021-04" db="EMBL/GenBank/DDBJ databases">
        <authorList>
            <person name="Rodrigo-Torres L."/>
            <person name="Arahal R. D."/>
            <person name="Lucena T."/>
        </authorList>
    </citation>
    <scope>NUCLEOTIDE SEQUENCE</scope>
    <source>
        <strain evidence="1">AS29M-1</strain>
    </source>
</reference>
<gene>
    <name evidence="1" type="ORF">CRYO30217_01742</name>
</gene>
<protein>
    <submittedName>
        <fullName evidence="1">Uncharacterized protein</fullName>
    </submittedName>
</protein>
<dbReference type="EMBL" id="OU015584">
    <property type="protein sequence ID" value="CAG5081841.1"/>
    <property type="molecule type" value="Genomic_DNA"/>
</dbReference>
<evidence type="ECO:0000313" key="1">
    <source>
        <dbReference type="EMBL" id="CAG5081841.1"/>
    </source>
</evidence>
<sequence length="171" mass="20057">MRLKFILIIFTAIAFFRCTLPPKVIPDEMQLKLKIIENLTISFHPTDTIFMATDFARCGNTDQETIDRFLNFDFEDEPYITIIQSKLPNSKIIYGKEMHQLFLDNEIMSDSGVFNRLDQKVIFSVFGRFLEKEKVEVIESYALNGTVNYITQVYVYENKKWSIDSNKIIDN</sequence>
<dbReference type="RefSeq" id="WP_258541930.1">
    <property type="nucleotide sequence ID" value="NZ_OU015584.1"/>
</dbReference>
<dbReference type="KEGG" id="ptan:CRYO30217_01742"/>
<proteinExistence type="predicted"/>
<evidence type="ECO:0000313" key="2">
    <source>
        <dbReference type="Proteomes" id="UP000683507"/>
    </source>
</evidence>
<dbReference type="Proteomes" id="UP000683507">
    <property type="component" value="Chromosome"/>
</dbReference>
<accession>A0A916JN08</accession>
<dbReference type="AlphaFoldDB" id="A0A916JN08"/>
<keyword evidence="2" id="KW-1185">Reference proteome</keyword>
<organism evidence="1 2">
    <name type="scientific">Parvicella tangerina</name>
    <dbReference type="NCBI Taxonomy" id="2829795"/>
    <lineage>
        <taxon>Bacteria</taxon>
        <taxon>Pseudomonadati</taxon>
        <taxon>Bacteroidota</taxon>
        <taxon>Flavobacteriia</taxon>
        <taxon>Flavobacteriales</taxon>
        <taxon>Parvicellaceae</taxon>
        <taxon>Parvicella</taxon>
    </lineage>
</organism>
<name>A0A916JN08_9FLAO</name>